<dbReference type="AlphaFoldDB" id="A0A127PI80"/>
<reference evidence="2 3" key="1">
    <citation type="submission" date="2015-11" db="EMBL/GenBank/DDBJ databases">
        <title>Exploring the genomic traits of fungus-feeding bacterial genus Collimonas.</title>
        <authorList>
            <person name="Song C."/>
            <person name="Schmidt R."/>
            <person name="de Jager V."/>
            <person name="Krzyzanowska D."/>
            <person name="Jongedijk E."/>
            <person name="Cankar K."/>
            <person name="Beekwilder J."/>
            <person name="van Veen A."/>
            <person name="de Boer W."/>
            <person name="van Veen J.A."/>
            <person name="Garbeva P."/>
        </authorList>
    </citation>
    <scope>NUCLEOTIDE SEQUENCE [LARGE SCALE GENOMIC DNA]</scope>
    <source>
        <strain evidence="2 3">Ter6</strain>
    </source>
</reference>
<sequence>MEDSFIHSCHSSMQKSHHVDAKDEKRGFKRSLKRSFE</sequence>
<evidence type="ECO:0000313" key="3">
    <source>
        <dbReference type="Proteomes" id="UP000072421"/>
    </source>
</evidence>
<evidence type="ECO:0000313" key="2">
    <source>
        <dbReference type="EMBL" id="AMO97435.1"/>
    </source>
</evidence>
<feature type="region of interest" description="Disordered" evidence="1">
    <location>
        <begin position="1"/>
        <end position="37"/>
    </location>
</feature>
<dbReference type="Proteomes" id="UP000072421">
    <property type="component" value="Chromosome"/>
</dbReference>
<feature type="compositionally biased region" description="Basic residues" evidence="1">
    <location>
        <begin position="27"/>
        <end position="37"/>
    </location>
</feature>
<protein>
    <submittedName>
        <fullName evidence="2">Uncharacterized protein</fullName>
    </submittedName>
</protein>
<accession>A0A127PI80</accession>
<evidence type="ECO:0000256" key="1">
    <source>
        <dbReference type="SAM" id="MobiDB-lite"/>
    </source>
</evidence>
<name>A0A127PI80_9BURK</name>
<proteinExistence type="predicted"/>
<organism evidence="2">
    <name type="scientific">Collimonas fungivorans</name>
    <dbReference type="NCBI Taxonomy" id="158899"/>
    <lineage>
        <taxon>Bacteria</taxon>
        <taxon>Pseudomonadati</taxon>
        <taxon>Pseudomonadota</taxon>
        <taxon>Betaproteobacteria</taxon>
        <taxon>Burkholderiales</taxon>
        <taxon>Oxalobacteraceae</taxon>
        <taxon>Collimonas</taxon>
    </lineage>
</organism>
<dbReference type="PATRIC" id="fig|158899.10.peg.4794"/>
<gene>
    <name evidence="2" type="ORF">CFter6_4856</name>
</gene>
<feature type="compositionally biased region" description="Basic and acidic residues" evidence="1">
    <location>
        <begin position="17"/>
        <end position="26"/>
    </location>
</feature>
<dbReference type="EMBL" id="CP013232">
    <property type="protein sequence ID" value="AMO97435.1"/>
    <property type="molecule type" value="Genomic_DNA"/>
</dbReference>